<reference evidence="1 2" key="1">
    <citation type="journal article" date="2019" name="Nat. Ecol. Evol.">
        <title>Megaphylogeny resolves global patterns of mushroom evolution.</title>
        <authorList>
            <person name="Varga T."/>
            <person name="Krizsan K."/>
            <person name="Foldi C."/>
            <person name="Dima B."/>
            <person name="Sanchez-Garcia M."/>
            <person name="Sanchez-Ramirez S."/>
            <person name="Szollosi G.J."/>
            <person name="Szarkandi J.G."/>
            <person name="Papp V."/>
            <person name="Albert L."/>
            <person name="Andreopoulos W."/>
            <person name="Angelini C."/>
            <person name="Antonin V."/>
            <person name="Barry K.W."/>
            <person name="Bougher N.L."/>
            <person name="Buchanan P."/>
            <person name="Buyck B."/>
            <person name="Bense V."/>
            <person name="Catcheside P."/>
            <person name="Chovatia M."/>
            <person name="Cooper J."/>
            <person name="Damon W."/>
            <person name="Desjardin D."/>
            <person name="Finy P."/>
            <person name="Geml J."/>
            <person name="Haridas S."/>
            <person name="Hughes K."/>
            <person name="Justo A."/>
            <person name="Karasinski D."/>
            <person name="Kautmanova I."/>
            <person name="Kiss B."/>
            <person name="Kocsube S."/>
            <person name="Kotiranta H."/>
            <person name="LaButti K.M."/>
            <person name="Lechner B.E."/>
            <person name="Liimatainen K."/>
            <person name="Lipzen A."/>
            <person name="Lukacs Z."/>
            <person name="Mihaltcheva S."/>
            <person name="Morgado L.N."/>
            <person name="Niskanen T."/>
            <person name="Noordeloos M.E."/>
            <person name="Ohm R.A."/>
            <person name="Ortiz-Santana B."/>
            <person name="Ovrebo C."/>
            <person name="Racz N."/>
            <person name="Riley R."/>
            <person name="Savchenko A."/>
            <person name="Shiryaev A."/>
            <person name="Soop K."/>
            <person name="Spirin V."/>
            <person name="Szebenyi C."/>
            <person name="Tomsovsky M."/>
            <person name="Tulloss R.E."/>
            <person name="Uehling J."/>
            <person name="Grigoriev I.V."/>
            <person name="Vagvolgyi C."/>
            <person name="Papp T."/>
            <person name="Martin F.M."/>
            <person name="Miettinen O."/>
            <person name="Hibbett D.S."/>
            <person name="Nagy L.G."/>
        </authorList>
    </citation>
    <scope>NUCLEOTIDE SEQUENCE [LARGE SCALE GENOMIC DNA]</scope>
    <source>
        <strain evidence="1 2">CBS 962.96</strain>
    </source>
</reference>
<organism evidence="1 2">
    <name type="scientific">Dendrothele bispora (strain CBS 962.96)</name>
    <dbReference type="NCBI Taxonomy" id="1314807"/>
    <lineage>
        <taxon>Eukaryota</taxon>
        <taxon>Fungi</taxon>
        <taxon>Dikarya</taxon>
        <taxon>Basidiomycota</taxon>
        <taxon>Agaricomycotina</taxon>
        <taxon>Agaricomycetes</taxon>
        <taxon>Agaricomycetidae</taxon>
        <taxon>Agaricales</taxon>
        <taxon>Agaricales incertae sedis</taxon>
        <taxon>Dendrothele</taxon>
    </lineage>
</organism>
<keyword evidence="2" id="KW-1185">Reference proteome</keyword>
<evidence type="ECO:0000313" key="2">
    <source>
        <dbReference type="Proteomes" id="UP000297245"/>
    </source>
</evidence>
<accession>A0A4V4HEJ8</accession>
<sequence length="94" mass="10377">MRYFYNRKGPLARGKHFPIGGFPGSTANSNIQIDGVDADNSVKKLVALDEARVMYMMLRAMGATRVVEELPNFILISGAIPDDIDHHLNDFSPA</sequence>
<name>A0A4V4HEJ8_DENBC</name>
<dbReference type="EMBL" id="ML179308">
    <property type="protein sequence ID" value="THU91335.1"/>
    <property type="molecule type" value="Genomic_DNA"/>
</dbReference>
<dbReference type="OrthoDB" id="4863010at2759"/>
<protein>
    <submittedName>
        <fullName evidence="1">Uncharacterized protein</fullName>
    </submittedName>
</protein>
<gene>
    <name evidence="1" type="ORF">K435DRAFT_863471</name>
</gene>
<evidence type="ECO:0000313" key="1">
    <source>
        <dbReference type="EMBL" id="THU91335.1"/>
    </source>
</evidence>
<proteinExistence type="predicted"/>
<dbReference type="AlphaFoldDB" id="A0A4V4HEJ8"/>
<dbReference type="Proteomes" id="UP000297245">
    <property type="component" value="Unassembled WGS sequence"/>
</dbReference>